<dbReference type="EMBL" id="JBHMAS010000039">
    <property type="protein sequence ID" value="MFB9781285.1"/>
    <property type="molecule type" value="Genomic_DNA"/>
</dbReference>
<evidence type="ECO:0000313" key="2">
    <source>
        <dbReference type="Proteomes" id="UP001589587"/>
    </source>
</evidence>
<accession>A0ABV5XFN2</accession>
<dbReference type="Proteomes" id="UP001589587">
    <property type="component" value="Unassembled WGS sequence"/>
</dbReference>
<name>A0ABV5XFN2_9NOCA</name>
<organism evidence="1 2">
    <name type="scientific">Rhodococcus baikonurensis</name>
    <dbReference type="NCBI Taxonomy" id="172041"/>
    <lineage>
        <taxon>Bacteria</taxon>
        <taxon>Bacillati</taxon>
        <taxon>Actinomycetota</taxon>
        <taxon>Actinomycetes</taxon>
        <taxon>Mycobacteriales</taxon>
        <taxon>Nocardiaceae</taxon>
        <taxon>Rhodococcus</taxon>
        <taxon>Rhodococcus erythropolis group</taxon>
    </lineage>
</organism>
<comment type="caution">
    <text evidence="1">The sequence shown here is derived from an EMBL/GenBank/DDBJ whole genome shotgun (WGS) entry which is preliminary data.</text>
</comment>
<reference evidence="1 2" key="1">
    <citation type="submission" date="2024-09" db="EMBL/GenBank/DDBJ databases">
        <authorList>
            <person name="Sun Q."/>
            <person name="Mori K."/>
        </authorList>
    </citation>
    <scope>NUCLEOTIDE SEQUENCE [LARGE SCALE GENOMIC DNA]</scope>
    <source>
        <strain evidence="1 2">JCM 11411</strain>
    </source>
</reference>
<dbReference type="RefSeq" id="WP_350491569.1">
    <property type="nucleotide sequence ID" value="NZ_JBHMAS010000039.1"/>
</dbReference>
<evidence type="ECO:0000313" key="1">
    <source>
        <dbReference type="EMBL" id="MFB9781285.1"/>
    </source>
</evidence>
<dbReference type="Gene3D" id="1.20.120.580">
    <property type="entry name" value="bsu32300-like"/>
    <property type="match status" value="1"/>
</dbReference>
<gene>
    <name evidence="1" type="ORF">ACFFQ6_16445</name>
</gene>
<protein>
    <submittedName>
        <fullName evidence="1">Uncharacterized protein</fullName>
    </submittedName>
</protein>
<proteinExistence type="predicted"/>
<sequence length="185" mass="19892">MNTLNVASNGIPDARVTTAPSDIALSDAAERSSQIASSRSDSERIDHILITMRRALVQVEAIGPVDVELLELNSTVGLVIERVLANLMDMAFDINCHVSRECSGPTPETFSESCKGAVRCGLIDKELASELMPADGPHHVVMQLCLDTEPEQVEAVVARALSAFQKFECRAAEWAGRGNVSLTSL</sequence>
<keyword evidence="2" id="KW-1185">Reference proteome</keyword>
<dbReference type="InterPro" id="IPR037038">
    <property type="entry name" value="HepT-like_sf"/>
</dbReference>